<name>A0A088S0D3_LEIPA</name>
<dbReference type="RefSeq" id="XP_010701810.1">
    <property type="nucleotide sequence ID" value="XM_010703508.1"/>
</dbReference>
<dbReference type="Proteomes" id="UP000063063">
    <property type="component" value="Chromosome 32"/>
</dbReference>
<evidence type="ECO:0000256" key="1">
    <source>
        <dbReference type="SAM" id="Phobius"/>
    </source>
</evidence>
<dbReference type="eggNOG" id="ENOG502SDQG">
    <property type="taxonomic scope" value="Eukaryota"/>
</dbReference>
<keyword evidence="1" id="KW-0472">Membrane</keyword>
<proteinExistence type="predicted"/>
<dbReference type="OrthoDB" id="248096at2759"/>
<dbReference type="GeneID" id="22577865"/>
<keyword evidence="1" id="KW-0812">Transmembrane</keyword>
<gene>
    <name evidence="2" type="ORF">LPMP_321240</name>
</gene>
<dbReference type="EMBL" id="CP009401">
    <property type="protein sequence ID" value="AIO01010.1"/>
    <property type="molecule type" value="Genomic_DNA"/>
</dbReference>
<reference evidence="2 3" key="1">
    <citation type="journal article" date="2015" name="Sci. Rep.">
        <title>The genome of Leishmania panamensis: insights into genomics of the L. (Viannia) subgenus.</title>
        <authorList>
            <person name="Llanes A."/>
            <person name="Restrepo C.M."/>
            <person name="Vecchio G.D."/>
            <person name="Anguizola F.J."/>
            <person name="Lleonart R."/>
        </authorList>
    </citation>
    <scope>NUCLEOTIDE SEQUENCE [LARGE SCALE GENOMIC DNA]</scope>
    <source>
        <strain evidence="2 3">MHOM/PA/94/PSC-1</strain>
    </source>
</reference>
<sequence>MNLSPTITRVHVNASWGFHILDAGAPPAMMATSMWVCVSFSVAVLFLEVRPAAIRRVRASAVHEAGVITDDVQRSAHPRWLWRLLIAVWTCALYDLVYRTCSCCVLSPHMLARRRLLPLGNSFVWDGLWTEWVNWVRFYIFCTPFATMSAATQPNSCADWKLPLAGALAYDQYPEYAALNLSRPPTPAEVRRYHSVCLASLAITWIAVVALHGQYTLVRRIFSGALLSGTASPDYLVAHEPARVEAEAEGQAMCTHNFTTALDAAEAPGDDSWVDSPEAIAEEARWLQQDEQLGLEQGLGYRVSVSAQITASSTWHILWQCWPSFAAAVYATLYAFVGGLPLLMILLFPAALLVLSVMTMLVPV</sequence>
<feature type="transmembrane region" description="Helical" evidence="1">
    <location>
        <begin position="193"/>
        <end position="211"/>
    </location>
</feature>
<evidence type="ECO:0000313" key="2">
    <source>
        <dbReference type="EMBL" id="AIO01010.1"/>
    </source>
</evidence>
<accession>A0A088S0D3</accession>
<dbReference type="VEuPathDB" id="TriTrypDB:LPMP_321240"/>
<keyword evidence="3" id="KW-1185">Reference proteome</keyword>
<organism evidence="2 3">
    <name type="scientific">Leishmania panamensis</name>
    <dbReference type="NCBI Taxonomy" id="5679"/>
    <lineage>
        <taxon>Eukaryota</taxon>
        <taxon>Discoba</taxon>
        <taxon>Euglenozoa</taxon>
        <taxon>Kinetoplastea</taxon>
        <taxon>Metakinetoplastina</taxon>
        <taxon>Trypanosomatida</taxon>
        <taxon>Trypanosomatidae</taxon>
        <taxon>Leishmaniinae</taxon>
        <taxon>Leishmania</taxon>
        <taxon>Leishmania guyanensis species complex</taxon>
    </lineage>
</organism>
<feature type="transmembrane region" description="Helical" evidence="1">
    <location>
        <begin position="28"/>
        <end position="49"/>
    </location>
</feature>
<dbReference type="AlphaFoldDB" id="A0A088S0D3"/>
<protein>
    <submittedName>
        <fullName evidence="2">Uncharacterized protein</fullName>
    </submittedName>
</protein>
<keyword evidence="1" id="KW-1133">Transmembrane helix</keyword>
<dbReference type="KEGG" id="lpan:LPMP_321240"/>
<dbReference type="VEuPathDB" id="TriTrypDB:LPAL13_320017700"/>
<evidence type="ECO:0000313" key="3">
    <source>
        <dbReference type="Proteomes" id="UP000063063"/>
    </source>
</evidence>
<feature type="transmembrane region" description="Helical" evidence="1">
    <location>
        <begin position="342"/>
        <end position="362"/>
    </location>
</feature>